<feature type="region of interest" description="Disordered" evidence="1">
    <location>
        <begin position="1"/>
        <end position="34"/>
    </location>
</feature>
<keyword evidence="3" id="KW-1185">Reference proteome</keyword>
<evidence type="ECO:0000313" key="2">
    <source>
        <dbReference type="EMBL" id="MBB6180793.1"/>
    </source>
</evidence>
<protein>
    <submittedName>
        <fullName evidence="2">Uncharacterized protein</fullName>
    </submittedName>
</protein>
<sequence length="126" mass="13590">MKTSNIIAFPRRGATGAEPRSVRRKEAIPSNGPEPAAQAIALAMATPPVGASSEAQQEFAETVIGTAIRFARRKGRSLTSLPPQMRKWLIELCDQGDPTARVVRDWLEGNGRLHNVGWAPSDGEGM</sequence>
<dbReference type="EMBL" id="JACHEJ010000007">
    <property type="protein sequence ID" value="MBB6180793.1"/>
    <property type="molecule type" value="Genomic_DNA"/>
</dbReference>
<dbReference type="RefSeq" id="WP_077547851.1">
    <property type="nucleotide sequence ID" value="NZ_JACHEJ010000007.1"/>
</dbReference>
<dbReference type="Proteomes" id="UP000535501">
    <property type="component" value="Unassembled WGS sequence"/>
</dbReference>
<gene>
    <name evidence="2" type="ORF">HNQ75_002776</name>
</gene>
<reference evidence="2 3" key="1">
    <citation type="submission" date="2020-08" db="EMBL/GenBank/DDBJ databases">
        <title>Genomic Encyclopedia of Type Strains, Phase IV (KMG-IV): sequencing the most valuable type-strain genomes for metagenomic binning, comparative biology and taxonomic classification.</title>
        <authorList>
            <person name="Goeker M."/>
        </authorList>
    </citation>
    <scope>NUCLEOTIDE SEQUENCE [LARGE SCALE GENOMIC DNA]</scope>
    <source>
        <strain evidence="2 3">DSM 102134</strain>
    </source>
</reference>
<comment type="caution">
    <text evidence="2">The sequence shown here is derived from an EMBL/GenBank/DDBJ whole genome shotgun (WGS) entry which is preliminary data.</text>
</comment>
<proteinExistence type="predicted"/>
<evidence type="ECO:0000313" key="3">
    <source>
        <dbReference type="Proteomes" id="UP000535501"/>
    </source>
</evidence>
<organism evidence="2 3">
    <name type="scientific">Pseudorhizobium flavum</name>
    <dbReference type="NCBI Taxonomy" id="1335061"/>
    <lineage>
        <taxon>Bacteria</taxon>
        <taxon>Pseudomonadati</taxon>
        <taxon>Pseudomonadota</taxon>
        <taxon>Alphaproteobacteria</taxon>
        <taxon>Hyphomicrobiales</taxon>
        <taxon>Rhizobiaceae</taxon>
        <taxon>Rhizobium/Agrobacterium group</taxon>
        <taxon>Pseudorhizobium</taxon>
    </lineage>
</organism>
<name>A0A7W9YYP1_9HYPH</name>
<accession>A0A7W9YYP1</accession>
<evidence type="ECO:0000256" key="1">
    <source>
        <dbReference type="SAM" id="MobiDB-lite"/>
    </source>
</evidence>
<dbReference type="AlphaFoldDB" id="A0A7W9YYP1"/>